<reference evidence="4 5" key="1">
    <citation type="submission" date="2018-09" db="EMBL/GenBank/DDBJ databases">
        <title>Characterization of the phylogenetic diversity of five novel species belonging to the genus Bifidobacterium.</title>
        <authorList>
            <person name="Lugli G.A."/>
            <person name="Duranti S."/>
            <person name="Milani C."/>
        </authorList>
    </citation>
    <scope>NUCLEOTIDE SEQUENCE [LARGE SCALE GENOMIC DNA]</scope>
    <source>
        <strain evidence="4 5">2033B</strain>
    </source>
</reference>
<proteinExistence type="predicted"/>
<evidence type="ECO:0000256" key="2">
    <source>
        <dbReference type="SAM" id="SignalP"/>
    </source>
</evidence>
<dbReference type="PROSITE" id="PS50022">
    <property type="entry name" value="FA58C_3"/>
    <property type="match status" value="1"/>
</dbReference>
<keyword evidence="5" id="KW-1185">Reference proteome</keyword>
<sequence>MTLHRRVKSLRGAAHRTIAMAAVSSLLAGTVMLAMPTPHVHADEAQLQQLLEQQLAEHADHADTVLDADDVTQDGAVVEYPNEDAETDGADGSDQSADAAGQQPADGGQDDAAAADDGTATVDESAGIVRANLSATPNWNTADYLARYQAPVTSYTASIPGFNNNYSIDKAFDNNWKSMYSAHDAGETVITMNFGKVEDLNRFLFQSHDSGSKDGYPTRFSIRASLTGDPDSYTDVITGYESEAAGQQLSFSFTTPFKAKSVQLVIHTAHNDGKARVAEIKWLRHDAVEEEVNSLFADAARTQLAEEWKSEEKLTALRERVEQHDYADTMIGYVERAFMILRGEWALNATLTRSTIKAGEGYDAEAYLKQFQTPVDVKGSTTSNPGQNGNEFEKAFDGDWNTRYFSTNTVPTTVTMKLSHETKVHRILYSTGQGNAHGYPNSLKISFSDTGHEGSFREVNASFSATADKVMFTLSEPVTATYVRFYFDGIHGGFNGFRYCASEIKVLGFDEVGDILNNKLFSDEARTKVADDYATTEALDALEARVKRHPNKNGMLGYIERARMILAGTWGLSATLTRTTIKAGEGYDSEAYLKKFKADVDVAGSRTSNAGSNGNELAKAFDGNWNTRYRATDSGTSTVVVKLSKKTKIHRILYATGEGNGYAYPTKLRIGFSDSGLDGSFQEASAAFNATGDKVMFTLSEPVESKYVSFNFGGEISGGFGQFRHAAAEIKVLEFDQTAYDVSDLFADELQHTLKDQYNNEEFLTDLQARVDAHPNKDSFANAMARAWTVFRGELPEEKKDRFDWPLYTVQKTGPDYQRAVWVILCDGYRAEERERAIKDVQNLMGQLMEREPYRSIASRLNIYAYVPESVDSGFSKYWNDTAYRRNTFFNSVRNPSVGGTYIPGQVQTAREYIQNNLLDKAPGTTMTQMMHATLLVNDSDYWGSGGWTSVASRGGGAFMISHEAAHFFAGLVDEYADKGGAGDSLGNNETLNDDPKTVRWREFLGLRRTGIYRQGANATGFTAYESCTMRDSYLLRFCEICRETVFRKINDWAKGDPLPMYVAQPQVTIVRTDQEKADGNGTGWDKYDKAGNAPEYLSGPEIGNGNITSANGRQLEYRTVVENFTSTYQDVTLKFSIVGADGTTKYAKEQTFSVRPNTEIPADVKPNNSNDMRQAAAQSLAITTDEAMSGLVDGDKIVASVVYDGDVLATAGDEYIANDFNKSSYATVNVAYKLVDVNGNVTGDVPYTVAIPRKLVAGEKLNTGLPEIYGYSYLRTTADDVEIDNDTYSPEAGTTVNVVHYYRENSAMVTKRLVDVNGLLISETSSRVVTGATVTPVKGDFTVGEGYVIDVPDAVTVGSEDVTLTYTVRKGSDVTNAALGSTVKAYNPDGTPGFERESRPLKIGVDGKKDSTDSYGDFSGSDNKAASYAEFDLGGTYELMGEGDDPTKDVIRLWRYWGDARVYKNTVIVASEKGTFEDGDYTVLYNADADNKFGFGIGTATTYGETQDGLHVDVASGVRASRIRVYMNGSNKNQSNHIVEFEAMGRKLDLTYNTELEQMIDELSAKVESGLYTEMSAAAARTAIESARRKLVAGVGVDDMVAIRTQFEAAEKKLRVKDASDGVIQFLGGSLRYSDSAASSLDGLRVGFGFIAPKGAEIVWSKTGWHYGRSADGLDGFKAVERYVTKDGQYVANLVLTDIPADKYGMILYTRAQLTYRKDGKETTITASSVNSRSVEGVAGKIMNASGATDDERELATAILEG</sequence>
<dbReference type="InterPro" id="IPR024079">
    <property type="entry name" value="MetalloPept_cat_dom_sf"/>
</dbReference>
<accession>A0A430FVQ1</accession>
<gene>
    <name evidence="4" type="ORF">D2E24_0421</name>
</gene>
<dbReference type="RefSeq" id="WP_125967708.1">
    <property type="nucleotide sequence ID" value="NZ_QXGK01000003.1"/>
</dbReference>
<evidence type="ECO:0000256" key="1">
    <source>
        <dbReference type="SAM" id="MobiDB-lite"/>
    </source>
</evidence>
<dbReference type="GO" id="GO:0008237">
    <property type="term" value="F:metallopeptidase activity"/>
    <property type="evidence" value="ECO:0007669"/>
    <property type="project" value="InterPro"/>
</dbReference>
<name>A0A430FVQ1_9BIFI</name>
<feature type="signal peptide" evidence="2">
    <location>
        <begin position="1"/>
        <end position="21"/>
    </location>
</feature>
<comment type="caution">
    <text evidence="4">The sequence shown here is derived from an EMBL/GenBank/DDBJ whole genome shotgun (WGS) entry which is preliminary data.</text>
</comment>
<evidence type="ECO:0000313" key="5">
    <source>
        <dbReference type="Proteomes" id="UP000287470"/>
    </source>
</evidence>
<evidence type="ECO:0000259" key="3">
    <source>
        <dbReference type="PROSITE" id="PS50022"/>
    </source>
</evidence>
<organism evidence="4 5">
    <name type="scientific">Bifidobacterium samirii</name>
    <dbReference type="NCBI Taxonomy" id="2306974"/>
    <lineage>
        <taxon>Bacteria</taxon>
        <taxon>Bacillati</taxon>
        <taxon>Actinomycetota</taxon>
        <taxon>Actinomycetes</taxon>
        <taxon>Bifidobacteriales</taxon>
        <taxon>Bifidobacteriaceae</taxon>
        <taxon>Bifidobacterium</taxon>
    </lineage>
</organism>
<dbReference type="OrthoDB" id="4523226at2"/>
<dbReference type="Gene3D" id="3.40.390.10">
    <property type="entry name" value="Collagenase (Catalytic Domain)"/>
    <property type="match status" value="1"/>
</dbReference>
<dbReference type="InterPro" id="IPR000421">
    <property type="entry name" value="FA58C"/>
</dbReference>
<dbReference type="InterPro" id="IPR019026">
    <property type="entry name" value="Peptidase_M64_IgA"/>
</dbReference>
<feature type="domain" description="F5/8 type C" evidence="3">
    <location>
        <begin position="355"/>
        <end position="509"/>
    </location>
</feature>
<dbReference type="Gene3D" id="2.60.120.260">
    <property type="entry name" value="Galactose-binding domain-like"/>
    <property type="match status" value="4"/>
</dbReference>
<feature type="region of interest" description="Disordered" evidence="1">
    <location>
        <begin position="83"/>
        <end position="120"/>
    </location>
</feature>
<protein>
    <submittedName>
        <fullName evidence="4">Peptidase M64 domain-containing protein</fullName>
    </submittedName>
</protein>
<dbReference type="SUPFAM" id="SSF49785">
    <property type="entry name" value="Galactose-binding domain-like"/>
    <property type="match status" value="3"/>
</dbReference>
<feature type="compositionally biased region" description="Low complexity" evidence="1">
    <location>
        <begin position="92"/>
        <end position="118"/>
    </location>
</feature>
<dbReference type="Pfam" id="PF00754">
    <property type="entry name" value="F5_F8_type_C"/>
    <property type="match status" value="3"/>
</dbReference>
<evidence type="ECO:0000313" key="4">
    <source>
        <dbReference type="EMBL" id="RSX58061.1"/>
    </source>
</evidence>
<dbReference type="Proteomes" id="UP000287470">
    <property type="component" value="Unassembled WGS sequence"/>
</dbReference>
<dbReference type="Pfam" id="PF09471">
    <property type="entry name" value="Peptidase_M64"/>
    <property type="match status" value="1"/>
</dbReference>
<feature type="chain" id="PRO_5039238088" evidence="2">
    <location>
        <begin position="22"/>
        <end position="1763"/>
    </location>
</feature>
<keyword evidence="2" id="KW-0732">Signal</keyword>
<dbReference type="InterPro" id="IPR008979">
    <property type="entry name" value="Galactose-bd-like_sf"/>
</dbReference>
<dbReference type="EMBL" id="QXGK01000003">
    <property type="protein sequence ID" value="RSX58061.1"/>
    <property type="molecule type" value="Genomic_DNA"/>
</dbReference>